<dbReference type="Proteomes" id="UP000199515">
    <property type="component" value="Unassembled WGS sequence"/>
</dbReference>
<reference evidence="1 2" key="1">
    <citation type="submission" date="2016-10" db="EMBL/GenBank/DDBJ databases">
        <authorList>
            <person name="de Groot N.N."/>
        </authorList>
    </citation>
    <scope>NUCLEOTIDE SEQUENCE [LARGE SCALE GENOMIC DNA]</scope>
    <source>
        <strain evidence="1 2">CPCC 202699</strain>
    </source>
</reference>
<dbReference type="InterPro" id="IPR019587">
    <property type="entry name" value="Polyketide_cyclase/dehydratase"/>
</dbReference>
<dbReference type="InterPro" id="IPR023393">
    <property type="entry name" value="START-like_dom_sf"/>
</dbReference>
<evidence type="ECO:0000313" key="1">
    <source>
        <dbReference type="EMBL" id="SDZ31202.1"/>
    </source>
</evidence>
<dbReference type="STRING" id="589385.SAMN05421504_112125"/>
<dbReference type="Gene3D" id="3.30.530.20">
    <property type="match status" value="1"/>
</dbReference>
<sequence length="161" mass="17939">MKYADCPTVEVEIHVAAPPAEVWRWLTDIDLPARFSKEFQGASWVDGGPALGAKFVGRNEHPAIGQWETPCVVVAYEPERLFAWDVRIGEQPSSSWRFELAPDGEGTLLKQWARMGPARSGLSFAIDAMPDKEERIVAKRLEEFRGNMLATVEGIKKLAEG</sequence>
<dbReference type="CDD" id="cd07812">
    <property type="entry name" value="SRPBCC"/>
    <property type="match status" value="1"/>
</dbReference>
<evidence type="ECO:0000313" key="2">
    <source>
        <dbReference type="Proteomes" id="UP000199515"/>
    </source>
</evidence>
<dbReference type="RefSeq" id="WP_091298462.1">
    <property type="nucleotide sequence ID" value="NZ_FNON01000012.1"/>
</dbReference>
<keyword evidence="2" id="KW-1185">Reference proteome</keyword>
<protein>
    <submittedName>
        <fullName evidence="1">Uncharacterized conserved protein YndB, AHSA1/START domain</fullName>
    </submittedName>
</protein>
<organism evidence="1 2">
    <name type="scientific">Amycolatopsis xylanica</name>
    <dbReference type="NCBI Taxonomy" id="589385"/>
    <lineage>
        <taxon>Bacteria</taxon>
        <taxon>Bacillati</taxon>
        <taxon>Actinomycetota</taxon>
        <taxon>Actinomycetes</taxon>
        <taxon>Pseudonocardiales</taxon>
        <taxon>Pseudonocardiaceae</taxon>
        <taxon>Amycolatopsis</taxon>
    </lineage>
</organism>
<dbReference type="EMBL" id="FNON01000012">
    <property type="protein sequence ID" value="SDZ31202.1"/>
    <property type="molecule type" value="Genomic_DNA"/>
</dbReference>
<accession>A0A1H3RZU5</accession>
<dbReference type="SUPFAM" id="SSF55961">
    <property type="entry name" value="Bet v1-like"/>
    <property type="match status" value="1"/>
</dbReference>
<dbReference type="OrthoDB" id="3779334at2"/>
<gene>
    <name evidence="1" type="ORF">SAMN05421504_112125</name>
</gene>
<name>A0A1H3RZU5_9PSEU</name>
<dbReference type="AlphaFoldDB" id="A0A1H3RZU5"/>
<dbReference type="Pfam" id="PF10604">
    <property type="entry name" value="Polyketide_cyc2"/>
    <property type="match status" value="1"/>
</dbReference>
<proteinExistence type="predicted"/>